<dbReference type="InterPro" id="IPR036259">
    <property type="entry name" value="MFS_trans_sf"/>
</dbReference>
<dbReference type="CDD" id="cd06174">
    <property type="entry name" value="MFS"/>
    <property type="match status" value="1"/>
</dbReference>
<dbReference type="Gene3D" id="1.20.1250.20">
    <property type="entry name" value="MFS general substrate transporter like domains"/>
    <property type="match status" value="2"/>
</dbReference>
<evidence type="ECO:0000256" key="6">
    <source>
        <dbReference type="SAM" id="Phobius"/>
    </source>
</evidence>
<evidence type="ECO:0000256" key="2">
    <source>
        <dbReference type="ARBA" id="ARBA00022475"/>
    </source>
</evidence>
<gene>
    <name evidence="8" type="ORF">Asru_0286_02</name>
</gene>
<feature type="transmembrane region" description="Helical" evidence="6">
    <location>
        <begin position="267"/>
        <end position="284"/>
    </location>
</feature>
<dbReference type="PROSITE" id="PS50850">
    <property type="entry name" value="MFS"/>
    <property type="match status" value="1"/>
</dbReference>
<keyword evidence="9" id="KW-1185">Reference proteome</keyword>
<dbReference type="AlphaFoldDB" id="A0A0D6P802"/>
<keyword evidence="5 6" id="KW-0472">Membrane</keyword>
<dbReference type="GO" id="GO:0005886">
    <property type="term" value="C:plasma membrane"/>
    <property type="evidence" value="ECO:0007669"/>
    <property type="project" value="UniProtKB-SubCell"/>
</dbReference>
<comment type="subcellular location">
    <subcellularLocation>
        <location evidence="1">Cell membrane</location>
        <topology evidence="1">Multi-pass membrane protein</topology>
    </subcellularLocation>
</comment>
<evidence type="ECO:0000313" key="9">
    <source>
        <dbReference type="Proteomes" id="UP000032680"/>
    </source>
</evidence>
<evidence type="ECO:0000259" key="7">
    <source>
        <dbReference type="PROSITE" id="PS50850"/>
    </source>
</evidence>
<evidence type="ECO:0000256" key="1">
    <source>
        <dbReference type="ARBA" id="ARBA00004651"/>
    </source>
</evidence>
<feature type="transmembrane region" description="Helical" evidence="6">
    <location>
        <begin position="73"/>
        <end position="92"/>
    </location>
</feature>
<evidence type="ECO:0000256" key="5">
    <source>
        <dbReference type="ARBA" id="ARBA00023136"/>
    </source>
</evidence>
<feature type="transmembrane region" description="Helical" evidence="6">
    <location>
        <begin position="238"/>
        <end position="260"/>
    </location>
</feature>
<dbReference type="InterPro" id="IPR011701">
    <property type="entry name" value="MFS"/>
</dbReference>
<feature type="transmembrane region" description="Helical" evidence="6">
    <location>
        <begin position="163"/>
        <end position="181"/>
    </location>
</feature>
<feature type="transmembrane region" description="Helical" evidence="6">
    <location>
        <begin position="323"/>
        <end position="343"/>
    </location>
</feature>
<dbReference type="SUPFAM" id="SSF103473">
    <property type="entry name" value="MFS general substrate transporter"/>
    <property type="match status" value="1"/>
</dbReference>
<feature type="transmembrane region" description="Helical" evidence="6">
    <location>
        <begin position="349"/>
        <end position="372"/>
    </location>
</feature>
<dbReference type="InterPro" id="IPR050189">
    <property type="entry name" value="MFS_Efflux_Transporters"/>
</dbReference>
<dbReference type="EMBL" id="BANB01000286">
    <property type="protein sequence ID" value="GAN77333.1"/>
    <property type="molecule type" value="Genomic_DNA"/>
</dbReference>
<protein>
    <submittedName>
        <fullName evidence="8">Transporter</fullName>
    </submittedName>
</protein>
<organism evidence="8 9">
    <name type="scientific">Acidisphaera rubrifaciens HS-AP3</name>
    <dbReference type="NCBI Taxonomy" id="1231350"/>
    <lineage>
        <taxon>Bacteria</taxon>
        <taxon>Pseudomonadati</taxon>
        <taxon>Pseudomonadota</taxon>
        <taxon>Alphaproteobacteria</taxon>
        <taxon>Acetobacterales</taxon>
        <taxon>Acetobacteraceae</taxon>
        <taxon>Acidisphaera</taxon>
    </lineage>
</organism>
<evidence type="ECO:0000256" key="3">
    <source>
        <dbReference type="ARBA" id="ARBA00022692"/>
    </source>
</evidence>
<comment type="caution">
    <text evidence="8">The sequence shown here is derived from an EMBL/GenBank/DDBJ whole genome shotgun (WGS) entry which is preliminary data.</text>
</comment>
<dbReference type="PANTHER" id="PTHR43124:SF3">
    <property type="entry name" value="CHLORAMPHENICOL EFFLUX PUMP RV0191"/>
    <property type="match status" value="1"/>
</dbReference>
<dbReference type="InterPro" id="IPR020846">
    <property type="entry name" value="MFS_dom"/>
</dbReference>
<feature type="transmembrane region" description="Helical" evidence="6">
    <location>
        <begin position="290"/>
        <end position="311"/>
    </location>
</feature>
<evidence type="ECO:0000256" key="4">
    <source>
        <dbReference type="ARBA" id="ARBA00022989"/>
    </source>
</evidence>
<feature type="domain" description="Major facilitator superfamily (MFS) profile" evidence="7">
    <location>
        <begin position="8"/>
        <end position="379"/>
    </location>
</feature>
<dbReference type="Proteomes" id="UP000032680">
    <property type="component" value="Unassembled WGS sequence"/>
</dbReference>
<name>A0A0D6P802_9PROT</name>
<dbReference type="OrthoDB" id="7738352at2"/>
<feature type="transmembrane region" description="Helical" evidence="6">
    <location>
        <begin position="44"/>
        <end position="66"/>
    </location>
</feature>
<keyword evidence="2" id="KW-1003">Cell membrane</keyword>
<proteinExistence type="predicted"/>
<accession>A0A0D6P802</accession>
<evidence type="ECO:0000313" key="8">
    <source>
        <dbReference type="EMBL" id="GAN77333.1"/>
    </source>
</evidence>
<reference evidence="8 9" key="1">
    <citation type="submission" date="2012-11" db="EMBL/GenBank/DDBJ databases">
        <title>Whole genome sequence of Acidisphaera rubrifaciens HS-AP3.</title>
        <authorList>
            <person name="Azuma Y."/>
            <person name="Higashiura N."/>
            <person name="Hirakawa H."/>
            <person name="Matsushita K."/>
        </authorList>
    </citation>
    <scope>NUCLEOTIDE SEQUENCE [LARGE SCALE GENOMIC DNA]</scope>
    <source>
        <strain evidence="8 9">HS-AP3</strain>
    </source>
</reference>
<dbReference type="PANTHER" id="PTHR43124">
    <property type="entry name" value="PURINE EFFLUX PUMP PBUE"/>
    <property type="match status" value="1"/>
</dbReference>
<dbReference type="RefSeq" id="WP_048861366.1">
    <property type="nucleotide sequence ID" value="NZ_BANB01000286.1"/>
</dbReference>
<dbReference type="Pfam" id="PF07690">
    <property type="entry name" value="MFS_1"/>
    <property type="match status" value="1"/>
</dbReference>
<sequence length="392" mass="40043">MPTRALLVLVSLALGRLAFGVQMQSVATLEPLLMRTFHLDYAALGTLIGVYMAPGLLAALPAGLLARRFGDRMVVGAGLVLMTLGPCLPLLWRSTAGIDAGRLLAGLGAVTVVVLQSKIVADWFSGSRFLAAVTVSTAAYPVGVGGSELVLPTLAARFGWEGAIATGAVIAGLGAALFLAVERPAPGHAATRRFALPTGRECWLATLAGMIWTTYNAGYIGFLSYVPAWLAEHHATGQAGLVMTLATWTNVPAMFLGAALAGRIGRAPVFTTAAVILAAATAAITLGGPAVVWATVFGLFGAMHPSIIIAAGTESARPEHRAVGMGLFYATYYLGGAVMPGALGHAADAVGSAGGALVTAAAVSLLSIPLFFAHRRMLHRTPVLATAPAPTG</sequence>
<dbReference type="GO" id="GO:0022857">
    <property type="term" value="F:transmembrane transporter activity"/>
    <property type="evidence" value="ECO:0007669"/>
    <property type="project" value="InterPro"/>
</dbReference>
<keyword evidence="3 6" id="KW-0812">Transmembrane</keyword>
<feature type="transmembrane region" description="Helical" evidence="6">
    <location>
        <begin position="202"/>
        <end position="226"/>
    </location>
</feature>
<keyword evidence="4 6" id="KW-1133">Transmembrane helix</keyword>